<evidence type="ECO:0000313" key="2">
    <source>
        <dbReference type="EMBL" id="RSZ59530.1"/>
    </source>
</evidence>
<dbReference type="PROSITE" id="PS51197">
    <property type="entry name" value="HTH_RRF2_2"/>
    <property type="match status" value="1"/>
</dbReference>
<dbReference type="Gene3D" id="1.10.10.10">
    <property type="entry name" value="Winged helix-like DNA-binding domain superfamily/Winged helix DNA-binding domain"/>
    <property type="match status" value="1"/>
</dbReference>
<dbReference type="InterPro" id="IPR000944">
    <property type="entry name" value="Tscrpt_reg_Rrf2"/>
</dbReference>
<dbReference type="InterPro" id="IPR036388">
    <property type="entry name" value="WH-like_DNA-bd_sf"/>
</dbReference>
<organism evidence="2 3">
    <name type="scientific">Massilia atriviolacea</name>
    <dbReference type="NCBI Taxonomy" id="2495579"/>
    <lineage>
        <taxon>Bacteria</taxon>
        <taxon>Pseudomonadati</taxon>
        <taxon>Pseudomonadota</taxon>
        <taxon>Betaproteobacteria</taxon>
        <taxon>Burkholderiales</taxon>
        <taxon>Oxalobacteraceae</taxon>
        <taxon>Telluria group</taxon>
        <taxon>Massilia</taxon>
    </lineage>
</organism>
<dbReference type="NCBIfam" id="TIGR00738">
    <property type="entry name" value="rrf2_super"/>
    <property type="match status" value="1"/>
</dbReference>
<gene>
    <name evidence="2" type="ORF">EJB06_10285</name>
</gene>
<keyword evidence="1" id="KW-0238">DNA-binding</keyword>
<accession>A0A430HPT6</accession>
<dbReference type="InterPro" id="IPR036390">
    <property type="entry name" value="WH_DNA-bd_sf"/>
</dbReference>
<dbReference type="GO" id="GO:0003700">
    <property type="term" value="F:DNA-binding transcription factor activity"/>
    <property type="evidence" value="ECO:0007669"/>
    <property type="project" value="TreeGrafter"/>
</dbReference>
<dbReference type="GO" id="GO:0003677">
    <property type="term" value="F:DNA binding"/>
    <property type="evidence" value="ECO:0007669"/>
    <property type="project" value="UniProtKB-KW"/>
</dbReference>
<evidence type="ECO:0000313" key="3">
    <source>
        <dbReference type="Proteomes" id="UP000278085"/>
    </source>
</evidence>
<dbReference type="RefSeq" id="WP_126073901.1">
    <property type="nucleotide sequence ID" value="NZ_CP051166.1"/>
</dbReference>
<sequence>MHLTRFTDIGLRVLIYLARAGERRVPVTVAEVAAQFELPVNHLVKVVGHLARAGWVCATRGRNGGLRLAADAATLSIGTVLRELEGDNELVDCEGTGCRLSGDCQLRAALRTGMEAFYGAMDQVTLAHITQGNTGEKIVRMHRMFLDQGGGTAA</sequence>
<dbReference type="AlphaFoldDB" id="A0A430HPT6"/>
<comment type="caution">
    <text evidence="2">The sequence shown here is derived from an EMBL/GenBank/DDBJ whole genome shotgun (WGS) entry which is preliminary data.</text>
</comment>
<dbReference type="GO" id="GO:0005829">
    <property type="term" value="C:cytosol"/>
    <property type="evidence" value="ECO:0007669"/>
    <property type="project" value="TreeGrafter"/>
</dbReference>
<proteinExistence type="predicted"/>
<dbReference type="Pfam" id="PF02082">
    <property type="entry name" value="Rrf2"/>
    <property type="match status" value="1"/>
</dbReference>
<name>A0A430HPT6_9BURK</name>
<dbReference type="SUPFAM" id="SSF46785">
    <property type="entry name" value="Winged helix' DNA-binding domain"/>
    <property type="match status" value="1"/>
</dbReference>
<dbReference type="EMBL" id="RXLQ01000004">
    <property type="protein sequence ID" value="RSZ59530.1"/>
    <property type="molecule type" value="Genomic_DNA"/>
</dbReference>
<keyword evidence="3" id="KW-1185">Reference proteome</keyword>
<protein>
    <submittedName>
        <fullName evidence="2">Rrf2 family transcriptional regulator</fullName>
    </submittedName>
</protein>
<dbReference type="PANTHER" id="PTHR33221">
    <property type="entry name" value="WINGED HELIX-TURN-HELIX TRANSCRIPTIONAL REGULATOR, RRF2 FAMILY"/>
    <property type="match status" value="1"/>
</dbReference>
<reference evidence="2 3" key="1">
    <citation type="submission" date="2018-12" db="EMBL/GenBank/DDBJ databases">
        <authorList>
            <person name="Yang E."/>
        </authorList>
    </citation>
    <scope>NUCLEOTIDE SEQUENCE [LARGE SCALE GENOMIC DNA]</scope>
    <source>
        <strain evidence="2 3">SOD</strain>
    </source>
</reference>
<dbReference type="OrthoDB" id="9795923at2"/>
<dbReference type="Proteomes" id="UP000278085">
    <property type="component" value="Unassembled WGS sequence"/>
</dbReference>
<dbReference type="PANTHER" id="PTHR33221:SF4">
    <property type="entry name" value="HTH-TYPE TRANSCRIPTIONAL REPRESSOR NSRR"/>
    <property type="match status" value="1"/>
</dbReference>
<evidence type="ECO:0000256" key="1">
    <source>
        <dbReference type="ARBA" id="ARBA00023125"/>
    </source>
</evidence>